<gene>
    <name evidence="1" type="ORF">EDD40_1000</name>
</gene>
<dbReference type="EMBL" id="RJKM01000001">
    <property type="protein sequence ID" value="ROP35748.1"/>
    <property type="molecule type" value="Genomic_DNA"/>
</dbReference>
<reference evidence="1 2" key="1">
    <citation type="submission" date="2018-11" db="EMBL/GenBank/DDBJ databases">
        <title>Sequencing the genomes of 1000 actinobacteria strains.</title>
        <authorList>
            <person name="Klenk H.-P."/>
        </authorList>
    </citation>
    <scope>NUCLEOTIDE SEQUENCE [LARGE SCALE GENOMIC DNA]</scope>
    <source>
        <strain evidence="1 2">DSM 44231</strain>
    </source>
</reference>
<keyword evidence="2" id="KW-1185">Reference proteome</keyword>
<name>A0A3N1GZT4_9PSEU</name>
<dbReference type="RefSeq" id="WP_170184949.1">
    <property type="nucleotide sequence ID" value="NZ_RJKM01000001.1"/>
</dbReference>
<evidence type="ECO:0000313" key="1">
    <source>
        <dbReference type="EMBL" id="ROP35748.1"/>
    </source>
</evidence>
<sequence length="52" mass="5433">MPAQADRAPAEFRRPGATTDVDAHRRLLADSAFRSGGYGLDLGVTSSEITGA</sequence>
<protein>
    <submittedName>
        <fullName evidence="1">Uncharacterized protein</fullName>
    </submittedName>
</protein>
<organism evidence="1 2">
    <name type="scientific">Saccharothrix texasensis</name>
    <dbReference type="NCBI Taxonomy" id="103734"/>
    <lineage>
        <taxon>Bacteria</taxon>
        <taxon>Bacillati</taxon>
        <taxon>Actinomycetota</taxon>
        <taxon>Actinomycetes</taxon>
        <taxon>Pseudonocardiales</taxon>
        <taxon>Pseudonocardiaceae</taxon>
        <taxon>Saccharothrix</taxon>
    </lineage>
</organism>
<evidence type="ECO:0000313" key="2">
    <source>
        <dbReference type="Proteomes" id="UP000268727"/>
    </source>
</evidence>
<dbReference type="Proteomes" id="UP000268727">
    <property type="component" value="Unassembled WGS sequence"/>
</dbReference>
<proteinExistence type="predicted"/>
<accession>A0A3N1GZT4</accession>
<dbReference type="AlphaFoldDB" id="A0A3N1GZT4"/>
<comment type="caution">
    <text evidence="1">The sequence shown here is derived from an EMBL/GenBank/DDBJ whole genome shotgun (WGS) entry which is preliminary data.</text>
</comment>